<keyword evidence="1" id="KW-0813">Transport</keyword>
<dbReference type="Gene3D" id="3.40.50.300">
    <property type="entry name" value="P-loop containing nucleotide triphosphate hydrolases"/>
    <property type="match status" value="1"/>
</dbReference>
<dbReference type="GO" id="GO:0005886">
    <property type="term" value="C:plasma membrane"/>
    <property type="evidence" value="ECO:0007669"/>
    <property type="project" value="TreeGrafter"/>
</dbReference>
<dbReference type="SMART" id="SM00382">
    <property type="entry name" value="AAA"/>
    <property type="match status" value="1"/>
</dbReference>
<proteinExistence type="predicted"/>
<keyword evidence="2" id="KW-1003">Cell membrane</keyword>
<evidence type="ECO:0000256" key="2">
    <source>
        <dbReference type="ARBA" id="ARBA00022475"/>
    </source>
</evidence>
<dbReference type="GO" id="GO:0016887">
    <property type="term" value="F:ATP hydrolysis activity"/>
    <property type="evidence" value="ECO:0007669"/>
    <property type="project" value="InterPro"/>
</dbReference>
<gene>
    <name evidence="6" type="ORF">B9Z44_04210</name>
</gene>
<evidence type="ECO:0000313" key="7">
    <source>
        <dbReference type="Proteomes" id="UP000251341"/>
    </source>
</evidence>
<dbReference type="FunFam" id="3.40.50.300:FF:000421">
    <property type="entry name" value="Branched-chain amino acid ABC transporter ATP-binding protein"/>
    <property type="match status" value="1"/>
</dbReference>
<dbReference type="GO" id="GO:0015808">
    <property type="term" value="P:L-alanine transport"/>
    <property type="evidence" value="ECO:0007669"/>
    <property type="project" value="TreeGrafter"/>
</dbReference>
<accession>A0A315EQ15</accession>
<evidence type="ECO:0000256" key="1">
    <source>
        <dbReference type="ARBA" id="ARBA00022448"/>
    </source>
</evidence>
<keyword evidence="3" id="KW-0547">Nucleotide-binding</keyword>
<name>A0A315EQ15_9BURK</name>
<dbReference type="SUPFAM" id="SSF52540">
    <property type="entry name" value="P-loop containing nucleoside triphosphate hydrolases"/>
    <property type="match status" value="1"/>
</dbReference>
<dbReference type="Pfam" id="PF00005">
    <property type="entry name" value="ABC_tran"/>
    <property type="match status" value="1"/>
</dbReference>
<keyword evidence="4 6" id="KW-0067">ATP-binding</keyword>
<dbReference type="EMBL" id="NESP01000001">
    <property type="protein sequence ID" value="PUE58865.1"/>
    <property type="molecule type" value="Genomic_DNA"/>
</dbReference>
<dbReference type="AlphaFoldDB" id="A0A315EQ15"/>
<dbReference type="PANTHER" id="PTHR45772:SF7">
    <property type="entry name" value="AMINO ACID ABC TRANSPORTER ATP-BINDING PROTEIN"/>
    <property type="match status" value="1"/>
</dbReference>
<dbReference type="InterPro" id="IPR003439">
    <property type="entry name" value="ABC_transporter-like_ATP-bd"/>
</dbReference>
<evidence type="ECO:0000256" key="4">
    <source>
        <dbReference type="ARBA" id="ARBA00022840"/>
    </source>
</evidence>
<dbReference type="Pfam" id="PF12399">
    <property type="entry name" value="BCA_ABC_TP_C"/>
    <property type="match status" value="1"/>
</dbReference>
<sequence length="256" mass="28117">MSDLVLNVSGISKRFGGLQALTDVRMQIERGQVYGLIGPNGAGKTTFFNVITGLYTPDSGSFELAGKPYEPTEVHLVAQAGIARTFQNIRLFAEMTALENVMVGRHVRTGSGLLGAIFRTSKFKAEELAIEHRARELLDYVGIANLADYKARTLSYGDQRRLEIARALATDPQLIALDEPAAGMNATEKIQLRELIDKIRRDHRTVLLIEHDVKLVMGLCDRVTVLDYGKVIAQGTPAEVQRNPQVIEAYLGTGGH</sequence>
<organism evidence="6 7">
    <name type="scientific">Limnohabitans curvus</name>
    <dbReference type="NCBI Taxonomy" id="323423"/>
    <lineage>
        <taxon>Bacteria</taxon>
        <taxon>Pseudomonadati</taxon>
        <taxon>Pseudomonadota</taxon>
        <taxon>Betaproteobacteria</taxon>
        <taxon>Burkholderiales</taxon>
        <taxon>Comamonadaceae</taxon>
        <taxon>Limnohabitans</taxon>
    </lineage>
</organism>
<comment type="caution">
    <text evidence="6">The sequence shown here is derived from an EMBL/GenBank/DDBJ whole genome shotgun (WGS) entry which is preliminary data.</text>
</comment>
<dbReference type="Proteomes" id="UP000251341">
    <property type="component" value="Unassembled WGS sequence"/>
</dbReference>
<dbReference type="GO" id="GO:0015192">
    <property type="term" value="F:L-phenylalanine transmembrane transporter activity"/>
    <property type="evidence" value="ECO:0007669"/>
    <property type="project" value="TreeGrafter"/>
</dbReference>
<dbReference type="GO" id="GO:0005304">
    <property type="term" value="F:L-valine transmembrane transporter activity"/>
    <property type="evidence" value="ECO:0007669"/>
    <property type="project" value="TreeGrafter"/>
</dbReference>
<protein>
    <submittedName>
        <fullName evidence="6">ABC transporter ATP-binding protein</fullName>
    </submittedName>
</protein>
<keyword evidence="2" id="KW-0472">Membrane</keyword>
<dbReference type="GO" id="GO:0042941">
    <property type="term" value="P:D-alanine transmembrane transport"/>
    <property type="evidence" value="ECO:0007669"/>
    <property type="project" value="TreeGrafter"/>
</dbReference>
<dbReference type="GO" id="GO:1903806">
    <property type="term" value="P:L-isoleucine import across plasma membrane"/>
    <property type="evidence" value="ECO:0007669"/>
    <property type="project" value="TreeGrafter"/>
</dbReference>
<dbReference type="InterPro" id="IPR027417">
    <property type="entry name" value="P-loop_NTPase"/>
</dbReference>
<feature type="domain" description="ABC transporter" evidence="5">
    <location>
        <begin position="6"/>
        <end position="253"/>
    </location>
</feature>
<reference evidence="6 7" key="1">
    <citation type="submission" date="2017-04" db="EMBL/GenBank/DDBJ databases">
        <title>Unexpected and diverse lifestyles within the genus Limnohabitans.</title>
        <authorList>
            <person name="Kasalicky V."/>
            <person name="Mehrshad M."/>
            <person name="Andrei S.-A."/>
            <person name="Salcher M."/>
            <person name="Kratochvilova H."/>
            <person name="Simek K."/>
            <person name="Ghai R."/>
        </authorList>
    </citation>
    <scope>NUCLEOTIDE SEQUENCE [LARGE SCALE GENOMIC DNA]</scope>
    <source>
        <strain evidence="6 7">MWH-C5</strain>
    </source>
</reference>
<dbReference type="GO" id="GO:1903805">
    <property type="term" value="P:L-valine import across plasma membrane"/>
    <property type="evidence" value="ECO:0007669"/>
    <property type="project" value="TreeGrafter"/>
</dbReference>
<dbReference type="InterPro" id="IPR032823">
    <property type="entry name" value="BCA_ABC_TP_C"/>
</dbReference>
<dbReference type="RefSeq" id="WP_108401789.1">
    <property type="nucleotide sequence ID" value="NZ_NESP01000001.1"/>
</dbReference>
<dbReference type="CDD" id="cd03219">
    <property type="entry name" value="ABC_Mj1267_LivG_branched"/>
    <property type="match status" value="1"/>
</dbReference>
<evidence type="ECO:0000313" key="6">
    <source>
        <dbReference type="EMBL" id="PUE58865.1"/>
    </source>
</evidence>
<evidence type="ECO:0000256" key="3">
    <source>
        <dbReference type="ARBA" id="ARBA00022741"/>
    </source>
</evidence>
<dbReference type="PROSITE" id="PS00211">
    <property type="entry name" value="ABC_TRANSPORTER_1"/>
    <property type="match status" value="1"/>
</dbReference>
<dbReference type="PROSITE" id="PS50893">
    <property type="entry name" value="ABC_TRANSPORTER_2"/>
    <property type="match status" value="1"/>
</dbReference>
<dbReference type="InterPro" id="IPR003593">
    <property type="entry name" value="AAA+_ATPase"/>
</dbReference>
<dbReference type="GO" id="GO:0005524">
    <property type="term" value="F:ATP binding"/>
    <property type="evidence" value="ECO:0007669"/>
    <property type="project" value="UniProtKB-KW"/>
</dbReference>
<keyword evidence="7" id="KW-1185">Reference proteome</keyword>
<dbReference type="PANTHER" id="PTHR45772">
    <property type="entry name" value="CONSERVED COMPONENT OF ABC TRANSPORTER FOR NATURAL AMINO ACIDS-RELATED"/>
    <property type="match status" value="1"/>
</dbReference>
<dbReference type="InterPro" id="IPR051120">
    <property type="entry name" value="ABC_AA/LPS_Transport"/>
</dbReference>
<dbReference type="GO" id="GO:0015188">
    <property type="term" value="F:L-isoleucine transmembrane transporter activity"/>
    <property type="evidence" value="ECO:0007669"/>
    <property type="project" value="TreeGrafter"/>
</dbReference>
<dbReference type="InterPro" id="IPR017871">
    <property type="entry name" value="ABC_transporter-like_CS"/>
</dbReference>
<evidence type="ECO:0000259" key="5">
    <source>
        <dbReference type="PROSITE" id="PS50893"/>
    </source>
</evidence>